<dbReference type="RefSeq" id="WP_074922821.1">
    <property type="nucleotide sequence ID" value="NZ_CP141274.1"/>
</dbReference>
<evidence type="ECO:0000313" key="2">
    <source>
        <dbReference type="EMBL" id="SDZ15075.1"/>
    </source>
</evidence>
<keyword evidence="1" id="KW-0472">Membrane</keyword>
<evidence type="ECO:0000256" key="1">
    <source>
        <dbReference type="SAM" id="Phobius"/>
    </source>
</evidence>
<keyword evidence="1" id="KW-1133">Transmembrane helix</keyword>
<dbReference type="AlphaFoldDB" id="A0A1H3QPZ0"/>
<keyword evidence="1" id="KW-0812">Transmembrane</keyword>
<dbReference type="GeneID" id="94692892"/>
<evidence type="ECO:0000313" key="3">
    <source>
        <dbReference type="Proteomes" id="UP000183417"/>
    </source>
</evidence>
<protein>
    <submittedName>
        <fullName evidence="2">Uncharacterized protein</fullName>
    </submittedName>
</protein>
<name>A0A1H3QPZ0_9BURK</name>
<dbReference type="Proteomes" id="UP000183417">
    <property type="component" value="Unassembled WGS sequence"/>
</dbReference>
<sequence>MPASIAATFYQIGYADMLARQMEQKQIDAIVLKPQEYADILSDKARNNPRLAATLHAMLAHSALGRYWTHTASPNAGKPWVAPASLMVSDAYLITKTLIALGLAGARSYIKTTATGTYIIITGYAGLRRQLLQGTRFLAANPRMVQMGLGIRGLQNVAKGGFLLSLVVGTGIETLDFIFNDEKTMHDLVGGIGVEAVKAGLATMVGLGLGIKLATATSLAILPLAAVAVAVVVTGIILNQIDDDLKIKQRVIHMLRISTSSIPQGIYRINIDKLNFDNQKTYQQIEYKFNNCSTEIFKNEFMCRTNRKN</sequence>
<accession>A0A1H3QPZ0</accession>
<dbReference type="EMBL" id="FNPE01000013">
    <property type="protein sequence ID" value="SDZ15075.1"/>
    <property type="molecule type" value="Genomic_DNA"/>
</dbReference>
<feature type="transmembrane region" description="Helical" evidence="1">
    <location>
        <begin position="219"/>
        <end position="238"/>
    </location>
</feature>
<organism evidence="2 3">
    <name type="scientific">Delftia lacustris</name>
    <dbReference type="NCBI Taxonomy" id="558537"/>
    <lineage>
        <taxon>Bacteria</taxon>
        <taxon>Pseudomonadati</taxon>
        <taxon>Pseudomonadota</taxon>
        <taxon>Betaproteobacteria</taxon>
        <taxon>Burkholderiales</taxon>
        <taxon>Comamonadaceae</taxon>
        <taxon>Delftia</taxon>
    </lineage>
</organism>
<reference evidence="2 3" key="1">
    <citation type="submission" date="2016-10" db="EMBL/GenBank/DDBJ databases">
        <authorList>
            <person name="de Groot N.N."/>
        </authorList>
    </citation>
    <scope>NUCLEOTIDE SEQUENCE [LARGE SCALE GENOMIC DNA]</scope>
    <source>
        <strain evidence="2 3">LMG 24775</strain>
    </source>
</reference>
<gene>
    <name evidence="2" type="ORF">SAMN05421547_11347</name>
</gene>
<proteinExistence type="predicted"/>